<dbReference type="AlphaFoldDB" id="A0A915IQY0"/>
<accession>A0A915IQY0</accession>
<feature type="compositionally biased region" description="Low complexity" evidence="1">
    <location>
        <begin position="161"/>
        <end position="173"/>
    </location>
</feature>
<proteinExistence type="predicted"/>
<dbReference type="Proteomes" id="UP000887565">
    <property type="component" value="Unplaced"/>
</dbReference>
<reference evidence="3" key="1">
    <citation type="submission" date="2022-11" db="UniProtKB">
        <authorList>
            <consortium name="WormBaseParasite"/>
        </authorList>
    </citation>
    <scope>IDENTIFICATION</scope>
</reference>
<protein>
    <submittedName>
        <fullName evidence="3">Uncharacterized protein</fullName>
    </submittedName>
</protein>
<feature type="region of interest" description="Disordered" evidence="1">
    <location>
        <begin position="142"/>
        <end position="173"/>
    </location>
</feature>
<dbReference type="WBParaSite" id="nRc.2.0.1.t16221-RA">
    <property type="protein sequence ID" value="nRc.2.0.1.t16221-RA"/>
    <property type="gene ID" value="nRc.2.0.1.g16221"/>
</dbReference>
<evidence type="ECO:0000313" key="3">
    <source>
        <dbReference type="WBParaSite" id="nRc.2.0.1.t16221-RA"/>
    </source>
</evidence>
<evidence type="ECO:0000313" key="2">
    <source>
        <dbReference type="Proteomes" id="UP000887565"/>
    </source>
</evidence>
<organism evidence="2 3">
    <name type="scientific">Romanomermis culicivorax</name>
    <name type="common">Nematode worm</name>
    <dbReference type="NCBI Taxonomy" id="13658"/>
    <lineage>
        <taxon>Eukaryota</taxon>
        <taxon>Metazoa</taxon>
        <taxon>Ecdysozoa</taxon>
        <taxon>Nematoda</taxon>
        <taxon>Enoplea</taxon>
        <taxon>Dorylaimia</taxon>
        <taxon>Mermithida</taxon>
        <taxon>Mermithoidea</taxon>
        <taxon>Mermithidae</taxon>
        <taxon>Romanomermis</taxon>
    </lineage>
</organism>
<evidence type="ECO:0000256" key="1">
    <source>
        <dbReference type="SAM" id="MobiDB-lite"/>
    </source>
</evidence>
<keyword evidence="2" id="KW-1185">Reference proteome</keyword>
<sequence>MTITITCNPGTTCRACPIAKRIAESKLLSTTCTPLQSMGPQQTNVFYASSFASKMSLGRMRPIIEQAKNCTNVQQLANAVTKARSILNATRAEIGTLEHPIFFNQADQDTPGPRLPQPFNHHLDCCCSLDCSQDCYHDHTLSTDHHPQNSVPPANKFVSFQQPQTEQPPQSQPCTEVLLEQLIQ</sequence>
<name>A0A915IQY0_ROMCU</name>